<accession>A0A546XYK3</accession>
<name>A0A546XYK3_AGRTU</name>
<dbReference type="EMBL" id="SGOE01000003">
    <property type="protein sequence ID" value="TRB05823.1"/>
    <property type="molecule type" value="Genomic_DNA"/>
</dbReference>
<gene>
    <name evidence="1" type="ORF">EXN61_11345</name>
</gene>
<dbReference type="AlphaFoldDB" id="A0A546XYK3"/>
<organism evidence="1 2">
    <name type="scientific">Agrobacterium tumefaciens</name>
    <dbReference type="NCBI Taxonomy" id="358"/>
    <lineage>
        <taxon>Bacteria</taxon>
        <taxon>Pseudomonadati</taxon>
        <taxon>Pseudomonadota</taxon>
        <taxon>Alphaproteobacteria</taxon>
        <taxon>Hyphomicrobiales</taxon>
        <taxon>Rhizobiaceae</taxon>
        <taxon>Rhizobium/Agrobacterium group</taxon>
        <taxon>Agrobacterium</taxon>
        <taxon>Agrobacterium tumefaciens complex</taxon>
    </lineage>
</organism>
<proteinExistence type="predicted"/>
<sequence length="173" mass="19213">MAKTATAVAGHNVQTEREQYEEQQFLKGLVDIKELKSDIAGTTGEIGQIYKRIKDVTGFTKADFKWAMELEDKDAAEIVATMERRLRIARMLGHRVARQFDMFDADRAPAEDVAYEQGLAAGKLRKANSNPYDPASPQGQRWQAGFNEGTAFINKELDEAVNSADPAFPTTGE</sequence>
<reference evidence="1 2" key="1">
    <citation type="journal article" date="2019" name="Appl. Microbiol. Biotechnol.">
        <title>Differential efficiency of wild type rhizogenic strains for rol gene transformation of plants.</title>
        <authorList>
            <person name="Desmet S."/>
            <person name="De Keyser E."/>
            <person name="Van Vaerenbergh J."/>
            <person name="Baeyen S."/>
            <person name="Van Huylenbroeck J."/>
            <person name="Geelen D."/>
            <person name="Dhooghe E."/>
        </authorList>
    </citation>
    <scope>NUCLEOTIDE SEQUENCE [LARGE SCALE GENOMIC DNA]</scope>
    <source>
        <strain evidence="1 2">MAFF210266</strain>
    </source>
</reference>
<dbReference type="RefSeq" id="WP_142856733.1">
    <property type="nucleotide sequence ID" value="NZ_SGOE01000003.1"/>
</dbReference>
<protein>
    <submittedName>
        <fullName evidence="1">Uncharacterized protein</fullName>
    </submittedName>
</protein>
<evidence type="ECO:0000313" key="1">
    <source>
        <dbReference type="EMBL" id="TRB05823.1"/>
    </source>
</evidence>
<dbReference type="Proteomes" id="UP000317023">
    <property type="component" value="Unassembled WGS sequence"/>
</dbReference>
<evidence type="ECO:0000313" key="2">
    <source>
        <dbReference type="Proteomes" id="UP000317023"/>
    </source>
</evidence>
<comment type="caution">
    <text evidence="1">The sequence shown here is derived from an EMBL/GenBank/DDBJ whole genome shotgun (WGS) entry which is preliminary data.</text>
</comment>